<gene>
    <name evidence="1" type="ORF">BZL54_21575</name>
</gene>
<dbReference type="PROSITE" id="PS51257">
    <property type="entry name" value="PROKAR_LIPOPROTEIN"/>
    <property type="match status" value="1"/>
</dbReference>
<reference evidence="1 2" key="1">
    <citation type="submission" date="2017-01" db="EMBL/GenBank/DDBJ databases">
        <title>Whole-Genome Shotgun Sequencing of Two beta-Proteobacterial Species in Search of the Bulgecin Biosynthetic Cluster.</title>
        <authorList>
            <person name="Horsman M.E."/>
            <person name="Marous D.R."/>
            <person name="Li R."/>
            <person name="Oliver R.A."/>
            <person name="Byun B."/>
            <person name="Emrich S.J."/>
            <person name="Boggess B."/>
            <person name="Townsend C.A."/>
            <person name="Mobashery S."/>
        </authorList>
    </citation>
    <scope>NUCLEOTIDE SEQUENCE [LARGE SCALE GENOMIC DNA]</scope>
    <source>
        <strain evidence="1 2">ATCC 31433</strain>
    </source>
</reference>
<organism evidence="1 2">
    <name type="scientific">Burkholderia ubonensis subsp. mesacidophila</name>
    <dbReference type="NCBI Taxonomy" id="265293"/>
    <lineage>
        <taxon>Bacteria</taxon>
        <taxon>Pseudomonadati</taxon>
        <taxon>Pseudomonadota</taxon>
        <taxon>Betaproteobacteria</taxon>
        <taxon>Burkholderiales</taxon>
        <taxon>Burkholderiaceae</taxon>
        <taxon>Burkholderia</taxon>
        <taxon>Burkholderia cepacia complex</taxon>
    </lineage>
</organism>
<accession>A0A2A4F8W6</accession>
<dbReference type="RefSeq" id="WP_084910844.1">
    <property type="nucleotide sequence ID" value="NZ_CP020740.1"/>
</dbReference>
<sequence length="139" mass="15070">MHGKALFLQRAVSRTDQWGPQFPALSMACHQSDSISGGRQLAIAVTDAHGMRCAVFTSFGAILEFRASWGELERASTWWHYARAWHFWVVDNQQSALRVSPTDSSHVVVTSSGKTNPSGPSTGALLSLIRAAEKRASGG</sequence>
<protein>
    <submittedName>
        <fullName evidence="1">Uncharacterized protein</fullName>
    </submittedName>
</protein>
<dbReference type="EMBL" id="MTZU01000067">
    <property type="protein sequence ID" value="PCE30283.1"/>
    <property type="molecule type" value="Genomic_DNA"/>
</dbReference>
<proteinExistence type="predicted"/>
<comment type="caution">
    <text evidence="1">The sequence shown here is derived from an EMBL/GenBank/DDBJ whole genome shotgun (WGS) entry which is preliminary data.</text>
</comment>
<name>A0A2A4F8W6_9BURK</name>
<dbReference type="Proteomes" id="UP000217994">
    <property type="component" value="Unassembled WGS sequence"/>
</dbReference>
<evidence type="ECO:0000313" key="2">
    <source>
        <dbReference type="Proteomes" id="UP000217994"/>
    </source>
</evidence>
<evidence type="ECO:0000313" key="1">
    <source>
        <dbReference type="EMBL" id="PCE30283.1"/>
    </source>
</evidence>
<dbReference type="AlphaFoldDB" id="A0A2A4F8W6"/>
<dbReference type="GeneID" id="69006897"/>